<dbReference type="EMBL" id="CAIIXF020000008">
    <property type="protein sequence ID" value="CAH1791737.1"/>
    <property type="molecule type" value="Genomic_DNA"/>
</dbReference>
<sequence>GWTEDESFGAQRLKGCNPSVIRQCQQIPDKFAVTAEIVEPFLEGKTLEECLSNKKIYIIDYEILDRVMQNDDRYLCAPLGLFYVNSRGKLLPIAIQLEQT</sequence>
<evidence type="ECO:0000313" key="6">
    <source>
        <dbReference type="Proteomes" id="UP000749559"/>
    </source>
</evidence>
<dbReference type="AlphaFoldDB" id="A0A8S4PCI2"/>
<organism evidence="5 6">
    <name type="scientific">Owenia fusiformis</name>
    <name type="common">Polychaete worm</name>
    <dbReference type="NCBI Taxonomy" id="6347"/>
    <lineage>
        <taxon>Eukaryota</taxon>
        <taxon>Metazoa</taxon>
        <taxon>Spiralia</taxon>
        <taxon>Lophotrochozoa</taxon>
        <taxon>Annelida</taxon>
        <taxon>Polychaeta</taxon>
        <taxon>Sedentaria</taxon>
        <taxon>Canalipalpata</taxon>
        <taxon>Sabellida</taxon>
        <taxon>Oweniida</taxon>
        <taxon>Oweniidae</taxon>
        <taxon>Owenia</taxon>
    </lineage>
</organism>
<feature type="non-terminal residue" evidence="5">
    <location>
        <position position="1"/>
    </location>
</feature>
<dbReference type="Proteomes" id="UP000749559">
    <property type="component" value="Unassembled WGS sequence"/>
</dbReference>
<keyword evidence="2" id="KW-0223">Dioxygenase</keyword>
<keyword evidence="1" id="KW-0479">Metal-binding</keyword>
<keyword evidence="3" id="KW-0560">Oxidoreductase</keyword>
<dbReference type="Pfam" id="PF00305">
    <property type="entry name" value="Lipoxygenase"/>
    <property type="match status" value="1"/>
</dbReference>
<dbReference type="InterPro" id="IPR013819">
    <property type="entry name" value="LipOase_C"/>
</dbReference>
<dbReference type="OrthoDB" id="6158040at2759"/>
<comment type="caution">
    <text evidence="5">The sequence shown here is derived from an EMBL/GenBank/DDBJ whole genome shotgun (WGS) entry which is preliminary data.</text>
</comment>
<evidence type="ECO:0000256" key="2">
    <source>
        <dbReference type="ARBA" id="ARBA00022964"/>
    </source>
</evidence>
<dbReference type="PROSITE" id="PS51393">
    <property type="entry name" value="LIPOXYGENASE_3"/>
    <property type="match status" value="1"/>
</dbReference>
<proteinExistence type="predicted"/>
<reference evidence="5" key="1">
    <citation type="submission" date="2022-03" db="EMBL/GenBank/DDBJ databases">
        <authorList>
            <person name="Martin C."/>
        </authorList>
    </citation>
    <scope>NUCLEOTIDE SEQUENCE</scope>
</reference>
<dbReference type="SUPFAM" id="SSF48484">
    <property type="entry name" value="Lipoxigenase"/>
    <property type="match status" value="1"/>
</dbReference>
<protein>
    <recommendedName>
        <fullName evidence="4">Lipoxygenase domain-containing protein</fullName>
    </recommendedName>
</protein>
<feature type="domain" description="Lipoxygenase" evidence="4">
    <location>
        <begin position="1"/>
        <end position="100"/>
    </location>
</feature>
<accession>A0A8S4PCI2</accession>
<name>A0A8S4PCI2_OWEFU</name>
<gene>
    <name evidence="5" type="ORF">OFUS_LOCUS16791</name>
</gene>
<dbReference type="GO" id="GO:0016702">
    <property type="term" value="F:oxidoreductase activity, acting on single donors with incorporation of molecular oxygen, incorporation of two atoms of oxygen"/>
    <property type="evidence" value="ECO:0007669"/>
    <property type="project" value="InterPro"/>
</dbReference>
<dbReference type="InterPro" id="IPR000907">
    <property type="entry name" value="LipOase"/>
</dbReference>
<evidence type="ECO:0000313" key="5">
    <source>
        <dbReference type="EMBL" id="CAH1791737.1"/>
    </source>
</evidence>
<dbReference type="GO" id="GO:0046872">
    <property type="term" value="F:metal ion binding"/>
    <property type="evidence" value="ECO:0007669"/>
    <property type="project" value="UniProtKB-KW"/>
</dbReference>
<evidence type="ECO:0000256" key="3">
    <source>
        <dbReference type="ARBA" id="ARBA00023002"/>
    </source>
</evidence>
<evidence type="ECO:0000259" key="4">
    <source>
        <dbReference type="PROSITE" id="PS51393"/>
    </source>
</evidence>
<dbReference type="Gene3D" id="3.10.450.60">
    <property type="match status" value="1"/>
</dbReference>
<feature type="non-terminal residue" evidence="5">
    <location>
        <position position="100"/>
    </location>
</feature>
<dbReference type="GO" id="GO:0034440">
    <property type="term" value="P:lipid oxidation"/>
    <property type="evidence" value="ECO:0007669"/>
    <property type="project" value="InterPro"/>
</dbReference>
<dbReference type="InterPro" id="IPR036226">
    <property type="entry name" value="LipOase_C_sf"/>
</dbReference>
<dbReference type="PANTHER" id="PTHR11771">
    <property type="entry name" value="LIPOXYGENASE"/>
    <property type="match status" value="1"/>
</dbReference>
<evidence type="ECO:0000256" key="1">
    <source>
        <dbReference type="ARBA" id="ARBA00022723"/>
    </source>
</evidence>
<keyword evidence="6" id="KW-1185">Reference proteome</keyword>